<organism evidence="6 7">
    <name type="scientific">Fischerella thermalis CCMEE 5268</name>
    <dbReference type="NCBI Taxonomy" id="2019662"/>
    <lineage>
        <taxon>Bacteria</taxon>
        <taxon>Bacillati</taxon>
        <taxon>Cyanobacteriota</taxon>
        <taxon>Cyanophyceae</taxon>
        <taxon>Nostocales</taxon>
        <taxon>Hapalosiphonaceae</taxon>
        <taxon>Fischerella</taxon>
    </lineage>
</organism>
<dbReference type="Pfam" id="PF00501">
    <property type="entry name" value="AMP-binding"/>
    <property type="match status" value="1"/>
</dbReference>
<dbReference type="InterPro" id="IPR009081">
    <property type="entry name" value="PP-bd_ACP"/>
</dbReference>
<dbReference type="SUPFAM" id="SSF53474">
    <property type="entry name" value="alpha/beta-Hydrolases"/>
    <property type="match status" value="1"/>
</dbReference>
<name>A0A2N6KIN7_9CYAN</name>
<evidence type="ECO:0000259" key="5">
    <source>
        <dbReference type="PROSITE" id="PS50075"/>
    </source>
</evidence>
<dbReference type="PROSITE" id="PS00455">
    <property type="entry name" value="AMP_BINDING"/>
    <property type="match status" value="1"/>
</dbReference>
<dbReference type="GO" id="GO:0043041">
    <property type="term" value="P:amino acid activation for nonribosomal peptide biosynthetic process"/>
    <property type="evidence" value="ECO:0007669"/>
    <property type="project" value="TreeGrafter"/>
</dbReference>
<dbReference type="InterPro" id="IPR036736">
    <property type="entry name" value="ACP-like_sf"/>
</dbReference>
<dbReference type="Pfam" id="PF00550">
    <property type="entry name" value="PP-binding"/>
    <property type="match status" value="1"/>
</dbReference>
<dbReference type="SUPFAM" id="SSF47336">
    <property type="entry name" value="ACP-like"/>
    <property type="match status" value="1"/>
</dbReference>
<reference evidence="6 7" key="1">
    <citation type="submission" date="2017-07" db="EMBL/GenBank/DDBJ databases">
        <title>Genomes of Fischerella (Mastigocladus) sp. strains.</title>
        <authorList>
            <person name="Miller S.R."/>
        </authorList>
    </citation>
    <scope>NUCLEOTIDE SEQUENCE [LARGE SCALE GENOMIC DNA]</scope>
    <source>
        <strain evidence="6 7">CCMEE 5268</strain>
    </source>
</reference>
<dbReference type="Pfam" id="PF00975">
    <property type="entry name" value="Thioesterase"/>
    <property type="match status" value="1"/>
</dbReference>
<dbReference type="GO" id="GO:0031177">
    <property type="term" value="F:phosphopantetheine binding"/>
    <property type="evidence" value="ECO:0007669"/>
    <property type="project" value="InterPro"/>
</dbReference>
<dbReference type="InterPro" id="IPR010071">
    <property type="entry name" value="AA_adenyl_dom"/>
</dbReference>
<dbReference type="Gene3D" id="1.10.1200.10">
    <property type="entry name" value="ACP-like"/>
    <property type="match status" value="1"/>
</dbReference>
<dbReference type="PANTHER" id="PTHR45527:SF1">
    <property type="entry name" value="FATTY ACID SYNTHASE"/>
    <property type="match status" value="1"/>
</dbReference>
<dbReference type="InterPro" id="IPR006162">
    <property type="entry name" value="Ppantetheine_attach_site"/>
</dbReference>
<evidence type="ECO:0000256" key="4">
    <source>
        <dbReference type="ARBA" id="ARBA00022553"/>
    </source>
</evidence>
<dbReference type="InterPro" id="IPR000873">
    <property type="entry name" value="AMP-dep_synth/lig_dom"/>
</dbReference>
<evidence type="ECO:0000256" key="2">
    <source>
        <dbReference type="ARBA" id="ARBA00006432"/>
    </source>
</evidence>
<comment type="caution">
    <text evidence="6">The sequence shown here is derived from an EMBL/GenBank/DDBJ whole genome shotgun (WGS) entry which is preliminary data.</text>
</comment>
<sequence length="907" mass="101838">MCILIFDIVKIENQQLFPDSKFNPYTLTYDKKHHSQIDDTKHLCIHQMFEAQVEKSPDMVAVALADTPSLDKLTYRQLNQRANQLAHHLRNLGVGPEVLVGVCMDRSLEMIVALLGVLKAGGAYVPLDPAYPPERLAFILEDTKTPVMLTQAKLLGNLPASEAQVICLDSEWELIAENNPDNLENWTTPENLIYVIYTSGSTGQPKGVMIPHRGISNQLHWRQTSFGLTDTDKVLQTISFSFDPSVWQIFWPLCFGAKLILPRPGGHQDSAYLIKTIAEQQITVLAMVPSMLRVLLEEKGIESCQCLKHITCGGEALPVELIERFFARLNLDNVLHNCYGPTEASIDATYWRCQRNTNYVTAPIGCAIANTKIYILDSDLQPVPVGEPGELYIGGMGLARGYLNRPELTAEKFILNPLNSSERLYKTGDLARYLSDGNIEFLGRIDHQVKIRGFRIELPEIETKLVQHSGVQTSVVIPREDIPGEQRLVAYIVPSGEQAVTIGELRNFLKQTLPDYMLPSAFVILDSLPLTPNGKVDRRALPAPDQNRSQMLKNFVTPTNKVESQLAEIWEEVLGIQPVGITDNFFDLGGHSLVALRLLGKIEQKFGKSLPLSVFLQAPTIEKLAKILQQEESQALWQPLIPIQTHGDKPPLFCVHGADGNVLVFQNLARYLDLDQPVYALQPHGLDGKKPLQTKIEDMASEYIKGIRTVQQKGPYLLAGFSAGGVITFEMAQQLLAEGEKVAFLGLFDSCSPKYFHKLSFHQWISRHWNNFLQIEPKQKFNYLSMGVQQRLQKIGKIGNSLRGISVEEKSPAVVPLEQKINSTEATFFETQRRAVRDYHPQAYSGKITLFRSQEQIWWIGSDRNLGWEGIAEVEIHSIPGDHDNIVRANVKFLGEKLRDCLHSCCK</sequence>
<keyword evidence="4" id="KW-0597">Phosphoprotein</keyword>
<proteinExistence type="inferred from homology"/>
<dbReference type="InterPro" id="IPR025110">
    <property type="entry name" value="AMP-bd_C"/>
</dbReference>
<dbReference type="Gene3D" id="2.30.38.10">
    <property type="entry name" value="Luciferase, Domain 3"/>
    <property type="match status" value="1"/>
</dbReference>
<gene>
    <name evidence="6" type="ORF">CEN50_07555</name>
</gene>
<dbReference type="SUPFAM" id="SSF56801">
    <property type="entry name" value="Acetyl-CoA synthetase-like"/>
    <property type="match status" value="1"/>
</dbReference>
<dbReference type="FunFam" id="3.40.50.980:FF:000001">
    <property type="entry name" value="Non-ribosomal peptide synthetase"/>
    <property type="match status" value="1"/>
</dbReference>
<dbReference type="InterPro" id="IPR001031">
    <property type="entry name" value="Thioesterase"/>
</dbReference>
<dbReference type="CDD" id="cd05930">
    <property type="entry name" value="A_NRPS"/>
    <property type="match status" value="1"/>
</dbReference>
<protein>
    <submittedName>
        <fullName evidence="6">Amino acid adenylation protein</fullName>
    </submittedName>
</protein>
<dbReference type="PROSITE" id="PS50075">
    <property type="entry name" value="CARRIER"/>
    <property type="match status" value="1"/>
</dbReference>
<dbReference type="FunFam" id="1.10.1200.10:FF:000005">
    <property type="entry name" value="Nonribosomal peptide synthetase 1"/>
    <property type="match status" value="1"/>
</dbReference>
<dbReference type="FunFam" id="3.40.50.12780:FF:000012">
    <property type="entry name" value="Non-ribosomal peptide synthetase"/>
    <property type="match status" value="1"/>
</dbReference>
<dbReference type="EMBL" id="NMQA01000078">
    <property type="protein sequence ID" value="PLZ99365.1"/>
    <property type="molecule type" value="Genomic_DNA"/>
</dbReference>
<dbReference type="NCBIfam" id="TIGR01733">
    <property type="entry name" value="AA-adenyl-dom"/>
    <property type="match status" value="1"/>
</dbReference>
<dbReference type="AlphaFoldDB" id="A0A2N6KIN7"/>
<dbReference type="FunFam" id="3.30.300.30:FF:000010">
    <property type="entry name" value="Enterobactin synthetase component F"/>
    <property type="match status" value="1"/>
</dbReference>
<dbReference type="FunFam" id="3.40.50.980:FF:000002">
    <property type="entry name" value="Enterobactin synthetase component F"/>
    <property type="match status" value="1"/>
</dbReference>
<dbReference type="Gene3D" id="3.40.50.980">
    <property type="match status" value="2"/>
</dbReference>
<dbReference type="Gene3D" id="3.30.300.30">
    <property type="match status" value="1"/>
</dbReference>
<dbReference type="PANTHER" id="PTHR45527">
    <property type="entry name" value="NONRIBOSOMAL PEPTIDE SYNTHETASE"/>
    <property type="match status" value="1"/>
</dbReference>
<keyword evidence="3" id="KW-0596">Phosphopantetheine</keyword>
<dbReference type="InterPro" id="IPR020806">
    <property type="entry name" value="PKS_PP-bd"/>
</dbReference>
<dbReference type="SMART" id="SM00823">
    <property type="entry name" value="PKS_PP"/>
    <property type="match status" value="1"/>
</dbReference>
<feature type="domain" description="Carrier" evidence="5">
    <location>
        <begin position="557"/>
        <end position="632"/>
    </location>
</feature>
<evidence type="ECO:0000256" key="3">
    <source>
        <dbReference type="ARBA" id="ARBA00022450"/>
    </source>
</evidence>
<evidence type="ECO:0000313" key="6">
    <source>
        <dbReference type="EMBL" id="PLZ99365.1"/>
    </source>
</evidence>
<evidence type="ECO:0000313" key="7">
    <source>
        <dbReference type="Proteomes" id="UP000235025"/>
    </source>
</evidence>
<dbReference type="GO" id="GO:0044550">
    <property type="term" value="P:secondary metabolite biosynthetic process"/>
    <property type="evidence" value="ECO:0007669"/>
    <property type="project" value="UniProtKB-ARBA"/>
</dbReference>
<evidence type="ECO:0000256" key="1">
    <source>
        <dbReference type="ARBA" id="ARBA00001957"/>
    </source>
</evidence>
<dbReference type="FunFam" id="2.30.38.10:FF:000001">
    <property type="entry name" value="Non-ribosomal peptide synthetase PvdI"/>
    <property type="match status" value="1"/>
</dbReference>
<dbReference type="InterPro" id="IPR020845">
    <property type="entry name" value="AMP-binding_CS"/>
</dbReference>
<comment type="cofactor">
    <cofactor evidence="1">
        <name>pantetheine 4'-phosphate</name>
        <dbReference type="ChEBI" id="CHEBI:47942"/>
    </cofactor>
</comment>
<accession>A0A2N6KIN7</accession>
<comment type="similarity">
    <text evidence="2">Belongs to the ATP-dependent AMP-binding enzyme family.</text>
</comment>
<dbReference type="PROSITE" id="PS00012">
    <property type="entry name" value="PHOSPHOPANTETHEINE"/>
    <property type="match status" value="1"/>
</dbReference>
<dbReference type="GO" id="GO:0005829">
    <property type="term" value="C:cytosol"/>
    <property type="evidence" value="ECO:0007669"/>
    <property type="project" value="TreeGrafter"/>
</dbReference>
<dbReference type="Proteomes" id="UP000235025">
    <property type="component" value="Unassembled WGS sequence"/>
</dbReference>
<dbReference type="InterPro" id="IPR029058">
    <property type="entry name" value="AB_hydrolase_fold"/>
</dbReference>
<dbReference type="InterPro" id="IPR045851">
    <property type="entry name" value="AMP-bd_C_sf"/>
</dbReference>
<dbReference type="Gene3D" id="3.40.50.1820">
    <property type="entry name" value="alpha/beta hydrolase"/>
    <property type="match status" value="1"/>
</dbReference>
<dbReference type="Pfam" id="PF13193">
    <property type="entry name" value="AMP-binding_C"/>
    <property type="match status" value="1"/>
</dbReference>